<keyword evidence="1" id="KW-0812">Transmembrane</keyword>
<name>A0ABT8T5D5_9BACT</name>
<protein>
    <submittedName>
        <fullName evidence="2">Uncharacterized protein</fullName>
    </submittedName>
</protein>
<dbReference type="EMBL" id="JAULJQ010000001">
    <property type="protein sequence ID" value="MDO2408633.1"/>
    <property type="molecule type" value="Genomic_DNA"/>
</dbReference>
<feature type="transmembrane region" description="Helical" evidence="1">
    <location>
        <begin position="102"/>
        <end position="121"/>
    </location>
</feature>
<dbReference type="Proteomes" id="UP001171111">
    <property type="component" value="Unassembled WGS sequence"/>
</dbReference>
<feature type="transmembrane region" description="Helical" evidence="1">
    <location>
        <begin position="133"/>
        <end position="156"/>
    </location>
</feature>
<organism evidence="2 3">
    <name type="scientific">Campylobacter magnus</name>
    <dbReference type="NCBI Taxonomy" id="3026462"/>
    <lineage>
        <taxon>Bacteria</taxon>
        <taxon>Pseudomonadati</taxon>
        <taxon>Campylobacterota</taxon>
        <taxon>Epsilonproteobacteria</taxon>
        <taxon>Campylobacterales</taxon>
        <taxon>Campylobacteraceae</taxon>
        <taxon>Campylobacter</taxon>
    </lineage>
</organism>
<comment type="caution">
    <text evidence="2">The sequence shown here is derived from an EMBL/GenBank/DDBJ whole genome shotgun (WGS) entry which is preliminary data.</text>
</comment>
<evidence type="ECO:0000313" key="3">
    <source>
        <dbReference type="Proteomes" id="UP001171111"/>
    </source>
</evidence>
<sequence>MKDEKEAKLENAIQPKSNINNTRVITRVIIGLILCSILFIIHSISMVIVLWLIDNIISCADKASCRDEAHYIFGLSAIFYAPIMSFYVCLYVFFLFLYKKNIYIFILVVPIFTFIIMEITGNKIINYFNISEYLGIAEIIDMSIAILLYVITRNLIEKLILKDKKLIKF</sequence>
<feature type="transmembrane region" description="Helical" evidence="1">
    <location>
        <begin position="73"/>
        <end position="95"/>
    </location>
</feature>
<feature type="transmembrane region" description="Helical" evidence="1">
    <location>
        <begin position="28"/>
        <end position="53"/>
    </location>
</feature>
<keyword evidence="1" id="KW-0472">Membrane</keyword>
<accession>A0ABT8T5D5</accession>
<reference evidence="2 3" key="1">
    <citation type="submission" date="2023-06" db="EMBL/GenBank/DDBJ databases">
        <title>Campylobacter magnum sp. nov., isolated from cecal contents of domestic pigs (Sus scrofa domesticus).</title>
        <authorList>
            <person name="Papic B."/>
            <person name="Gruntar I."/>
        </authorList>
    </citation>
    <scope>NUCLEOTIDE SEQUENCE [LARGE SCALE GENOMIC DNA]</scope>
    <source>
        <strain evidence="3">34484-21</strain>
    </source>
</reference>
<dbReference type="RefSeq" id="WP_302243361.1">
    <property type="nucleotide sequence ID" value="NZ_JAULJQ010000001.1"/>
</dbReference>
<keyword evidence="1" id="KW-1133">Transmembrane helix</keyword>
<proteinExistence type="predicted"/>
<keyword evidence="3" id="KW-1185">Reference proteome</keyword>
<evidence type="ECO:0000256" key="1">
    <source>
        <dbReference type="SAM" id="Phobius"/>
    </source>
</evidence>
<evidence type="ECO:0000313" key="2">
    <source>
        <dbReference type="EMBL" id="MDO2408633.1"/>
    </source>
</evidence>
<gene>
    <name evidence="2" type="ORF">Q2362_00780</name>
</gene>